<evidence type="ECO:0000256" key="1">
    <source>
        <dbReference type="ARBA" id="ARBA00012528"/>
    </source>
</evidence>
<evidence type="ECO:0000313" key="5">
    <source>
        <dbReference type="Proteomes" id="UP001296873"/>
    </source>
</evidence>
<dbReference type="CDD" id="cd01949">
    <property type="entry name" value="GGDEF"/>
    <property type="match status" value="1"/>
</dbReference>
<dbReference type="Gene3D" id="3.30.450.40">
    <property type="match status" value="1"/>
</dbReference>
<proteinExistence type="predicted"/>
<protein>
    <recommendedName>
        <fullName evidence="1">diguanylate cyclase</fullName>
        <ecNumber evidence="1">2.7.7.65</ecNumber>
    </recommendedName>
</protein>
<gene>
    <name evidence="4" type="ORF">CKO28_05070</name>
</gene>
<comment type="catalytic activity">
    <reaction evidence="2">
        <text>2 GTP = 3',3'-c-di-GMP + 2 diphosphate</text>
        <dbReference type="Rhea" id="RHEA:24898"/>
        <dbReference type="ChEBI" id="CHEBI:33019"/>
        <dbReference type="ChEBI" id="CHEBI:37565"/>
        <dbReference type="ChEBI" id="CHEBI:58805"/>
        <dbReference type="EC" id="2.7.7.65"/>
    </reaction>
</comment>
<dbReference type="Pfam" id="PF00990">
    <property type="entry name" value="GGDEF"/>
    <property type="match status" value="1"/>
</dbReference>
<dbReference type="InterPro" id="IPR000160">
    <property type="entry name" value="GGDEF_dom"/>
</dbReference>
<sequence>MPDCKLTDEQARLAALHRYQIVDTGREAPFDKITALVKSVLRVPIAAVSLIDLDRQWFKSIQGLDASETSRDVAFCAHTIQQRAPLVIPDARLDPRFAANPLVQTPPFIRAYIGAPLETPEGYSVGSLCAIDTEPRIFDQHQAGILQSFAQLVVDELELRQVATTDALTGLMTRRGLMSEIDQEIGRARHYGRQAALVLFDIDHFKAINDTLGHPAGDAVLRAVARQCAGDIRIGDRIGRIGGEEFALLLPETPIEGAQVAAERHREAIAGLQVPYQDRCIRVTASFGICPLAGHIADAQGWLAEADQALYDAKRRGRNRCCTAPAYLTGRERPAHGSVSFSEIPDIQTLEREA</sequence>
<evidence type="ECO:0000313" key="4">
    <source>
        <dbReference type="EMBL" id="MBK1667400.1"/>
    </source>
</evidence>
<dbReference type="Gene3D" id="3.30.70.270">
    <property type="match status" value="1"/>
</dbReference>
<dbReference type="PANTHER" id="PTHR45138:SF9">
    <property type="entry name" value="DIGUANYLATE CYCLASE DGCM-RELATED"/>
    <property type="match status" value="1"/>
</dbReference>
<dbReference type="PANTHER" id="PTHR45138">
    <property type="entry name" value="REGULATORY COMPONENTS OF SENSORY TRANSDUCTION SYSTEM"/>
    <property type="match status" value="1"/>
</dbReference>
<dbReference type="NCBIfam" id="TIGR00254">
    <property type="entry name" value="GGDEF"/>
    <property type="match status" value="1"/>
</dbReference>
<dbReference type="Proteomes" id="UP001296873">
    <property type="component" value="Unassembled WGS sequence"/>
</dbReference>
<evidence type="ECO:0000259" key="3">
    <source>
        <dbReference type="PROSITE" id="PS50887"/>
    </source>
</evidence>
<dbReference type="RefSeq" id="WP_200339472.1">
    <property type="nucleotide sequence ID" value="NZ_NRRL01000006.1"/>
</dbReference>
<dbReference type="EMBL" id="NRRL01000006">
    <property type="protein sequence ID" value="MBK1667400.1"/>
    <property type="molecule type" value="Genomic_DNA"/>
</dbReference>
<dbReference type="PROSITE" id="PS50887">
    <property type="entry name" value="GGDEF"/>
    <property type="match status" value="1"/>
</dbReference>
<feature type="domain" description="GGDEF" evidence="3">
    <location>
        <begin position="193"/>
        <end position="326"/>
    </location>
</feature>
<dbReference type="Pfam" id="PF01590">
    <property type="entry name" value="GAF"/>
    <property type="match status" value="1"/>
</dbReference>
<dbReference type="SMART" id="SM00267">
    <property type="entry name" value="GGDEF"/>
    <property type="match status" value="1"/>
</dbReference>
<accession>A0ABS1DDB5</accession>
<dbReference type="InterPro" id="IPR043128">
    <property type="entry name" value="Rev_trsase/Diguanyl_cyclase"/>
</dbReference>
<dbReference type="InterPro" id="IPR050469">
    <property type="entry name" value="Diguanylate_Cyclase"/>
</dbReference>
<dbReference type="InterPro" id="IPR029016">
    <property type="entry name" value="GAF-like_dom_sf"/>
</dbReference>
<dbReference type="EC" id="2.7.7.65" evidence="1"/>
<keyword evidence="5" id="KW-1185">Reference proteome</keyword>
<reference evidence="4 5" key="1">
    <citation type="journal article" date="2020" name="Microorganisms">
        <title>Osmotic Adaptation and Compatible Solute Biosynthesis of Phototrophic Bacteria as Revealed from Genome Analyses.</title>
        <authorList>
            <person name="Imhoff J.F."/>
            <person name="Rahn T."/>
            <person name="Kunzel S."/>
            <person name="Keller A."/>
            <person name="Neulinger S.C."/>
        </authorList>
    </citation>
    <scope>NUCLEOTIDE SEQUENCE [LARGE SCALE GENOMIC DNA]</scope>
    <source>
        <strain evidence="4 5">DSM 9895</strain>
    </source>
</reference>
<comment type="caution">
    <text evidence="4">The sequence shown here is derived from an EMBL/GenBank/DDBJ whole genome shotgun (WGS) entry which is preliminary data.</text>
</comment>
<evidence type="ECO:0000256" key="2">
    <source>
        <dbReference type="ARBA" id="ARBA00034247"/>
    </source>
</evidence>
<dbReference type="SUPFAM" id="SSF55073">
    <property type="entry name" value="Nucleotide cyclase"/>
    <property type="match status" value="1"/>
</dbReference>
<dbReference type="SMART" id="SM00065">
    <property type="entry name" value="GAF"/>
    <property type="match status" value="1"/>
</dbReference>
<organism evidence="4 5">
    <name type="scientific">Rhodovibrio sodomensis</name>
    <dbReference type="NCBI Taxonomy" id="1088"/>
    <lineage>
        <taxon>Bacteria</taxon>
        <taxon>Pseudomonadati</taxon>
        <taxon>Pseudomonadota</taxon>
        <taxon>Alphaproteobacteria</taxon>
        <taxon>Rhodospirillales</taxon>
        <taxon>Rhodovibrionaceae</taxon>
        <taxon>Rhodovibrio</taxon>
    </lineage>
</organism>
<name>A0ABS1DDB5_9PROT</name>
<dbReference type="SUPFAM" id="SSF55781">
    <property type="entry name" value="GAF domain-like"/>
    <property type="match status" value="1"/>
</dbReference>
<dbReference type="InterPro" id="IPR029787">
    <property type="entry name" value="Nucleotide_cyclase"/>
</dbReference>
<dbReference type="InterPro" id="IPR003018">
    <property type="entry name" value="GAF"/>
</dbReference>